<sequence>MIHEMNMNEEQTTHMNVMNDSSQILDIYPRNVKSKKFISDFNIKIKSILNWQDEILMKTTQLNSGAYLLFNSREELEKKVIHYLGGKLNPNKSRYELLWGKFYYNKNRYASDLAMNVSFSNAVIKLREDERGK</sequence>
<dbReference type="Proteomes" id="UP001431783">
    <property type="component" value="Unassembled WGS sequence"/>
</dbReference>
<organism evidence="1 2">
    <name type="scientific">Henosepilachna vigintioctopunctata</name>
    <dbReference type="NCBI Taxonomy" id="420089"/>
    <lineage>
        <taxon>Eukaryota</taxon>
        <taxon>Metazoa</taxon>
        <taxon>Ecdysozoa</taxon>
        <taxon>Arthropoda</taxon>
        <taxon>Hexapoda</taxon>
        <taxon>Insecta</taxon>
        <taxon>Pterygota</taxon>
        <taxon>Neoptera</taxon>
        <taxon>Endopterygota</taxon>
        <taxon>Coleoptera</taxon>
        <taxon>Polyphaga</taxon>
        <taxon>Cucujiformia</taxon>
        <taxon>Coccinelloidea</taxon>
        <taxon>Coccinellidae</taxon>
        <taxon>Epilachninae</taxon>
        <taxon>Epilachnini</taxon>
        <taxon>Henosepilachna</taxon>
    </lineage>
</organism>
<dbReference type="EMBL" id="JARQZJ010000078">
    <property type="protein sequence ID" value="KAK9882621.1"/>
    <property type="molecule type" value="Genomic_DNA"/>
</dbReference>
<gene>
    <name evidence="1" type="ORF">WA026_022252</name>
</gene>
<protein>
    <recommendedName>
        <fullName evidence="3">LAGLIDADG homing endonuclease</fullName>
    </recommendedName>
</protein>
<accession>A0AAW1UPE0</accession>
<evidence type="ECO:0000313" key="2">
    <source>
        <dbReference type="Proteomes" id="UP001431783"/>
    </source>
</evidence>
<evidence type="ECO:0000313" key="1">
    <source>
        <dbReference type="EMBL" id="KAK9882621.1"/>
    </source>
</evidence>
<comment type="caution">
    <text evidence="1">The sequence shown here is derived from an EMBL/GenBank/DDBJ whole genome shotgun (WGS) entry which is preliminary data.</text>
</comment>
<reference evidence="1 2" key="1">
    <citation type="submission" date="2023-03" db="EMBL/GenBank/DDBJ databases">
        <title>Genome insight into feeding habits of ladybird beetles.</title>
        <authorList>
            <person name="Li H.-S."/>
            <person name="Huang Y.-H."/>
            <person name="Pang H."/>
        </authorList>
    </citation>
    <scope>NUCLEOTIDE SEQUENCE [LARGE SCALE GENOMIC DNA]</scope>
    <source>
        <strain evidence="1">SYSU_2023b</strain>
        <tissue evidence="1">Whole body</tissue>
    </source>
</reference>
<proteinExistence type="predicted"/>
<dbReference type="AlphaFoldDB" id="A0AAW1UPE0"/>
<evidence type="ECO:0008006" key="3">
    <source>
        <dbReference type="Google" id="ProtNLM"/>
    </source>
</evidence>
<name>A0AAW1UPE0_9CUCU</name>
<keyword evidence="2" id="KW-1185">Reference proteome</keyword>